<dbReference type="Proteomes" id="UP000176087">
    <property type="component" value="Unassembled WGS sequence"/>
</dbReference>
<evidence type="ECO:0000313" key="5">
    <source>
        <dbReference type="Proteomes" id="UP000176087"/>
    </source>
</evidence>
<dbReference type="InterPro" id="IPR000086">
    <property type="entry name" value="NUDIX_hydrolase_dom"/>
</dbReference>
<dbReference type="PATRIC" id="fig|933944.5.peg.1117"/>
<gene>
    <name evidence="4" type="ORF">AN215_15425</name>
</gene>
<protein>
    <submittedName>
        <fullName evidence="4">RNA pyrophosphohydrolase</fullName>
    </submittedName>
</protein>
<feature type="domain" description="Nudix hydrolase" evidence="3">
    <location>
        <begin position="1"/>
        <end position="133"/>
    </location>
</feature>
<evidence type="ECO:0000259" key="3">
    <source>
        <dbReference type="PROSITE" id="PS51462"/>
    </source>
</evidence>
<dbReference type="PROSITE" id="PS51462">
    <property type="entry name" value="NUDIX"/>
    <property type="match status" value="1"/>
</dbReference>
<dbReference type="GO" id="GO:0016787">
    <property type="term" value="F:hydrolase activity"/>
    <property type="evidence" value="ECO:0007669"/>
    <property type="project" value="UniProtKB-KW"/>
</dbReference>
<dbReference type="Gene3D" id="3.90.79.10">
    <property type="entry name" value="Nucleoside Triphosphate Pyrophosphohydrolase"/>
    <property type="match status" value="1"/>
</dbReference>
<dbReference type="EMBL" id="LJGT01000040">
    <property type="protein sequence ID" value="OEU88516.1"/>
    <property type="molecule type" value="Genomic_DNA"/>
</dbReference>
<dbReference type="PANTHER" id="PTHR43736">
    <property type="entry name" value="ADP-RIBOSE PYROPHOSPHATASE"/>
    <property type="match status" value="1"/>
</dbReference>
<evidence type="ECO:0000256" key="1">
    <source>
        <dbReference type="ARBA" id="ARBA00005582"/>
    </source>
</evidence>
<dbReference type="SUPFAM" id="SSF55811">
    <property type="entry name" value="Nudix"/>
    <property type="match status" value="1"/>
</dbReference>
<keyword evidence="5" id="KW-1185">Reference proteome</keyword>
<comment type="similarity">
    <text evidence="1">Belongs to the Nudix hydrolase family.</text>
</comment>
<evidence type="ECO:0000256" key="2">
    <source>
        <dbReference type="SAM" id="MobiDB-lite"/>
    </source>
</evidence>
<dbReference type="STRING" id="933944.AN215_15425"/>
<proteinExistence type="inferred from homology"/>
<keyword evidence="4" id="KW-0378">Hydrolase</keyword>
<feature type="region of interest" description="Disordered" evidence="2">
    <location>
        <begin position="136"/>
        <end position="163"/>
    </location>
</feature>
<evidence type="ECO:0000313" key="4">
    <source>
        <dbReference type="EMBL" id="OEU88516.1"/>
    </source>
</evidence>
<dbReference type="InterPro" id="IPR015797">
    <property type="entry name" value="NUDIX_hydrolase-like_dom_sf"/>
</dbReference>
<name>A0A1E7JLJ5_9ACTN</name>
<dbReference type="AlphaFoldDB" id="A0A1E7JLJ5"/>
<organism evidence="4 5">
    <name type="scientific">Streptomyces abyssalis</name>
    <dbReference type="NCBI Taxonomy" id="933944"/>
    <lineage>
        <taxon>Bacteria</taxon>
        <taxon>Bacillati</taxon>
        <taxon>Actinomycetota</taxon>
        <taxon>Actinomycetes</taxon>
        <taxon>Kitasatosporales</taxon>
        <taxon>Streptomycetaceae</taxon>
        <taxon>Streptomyces</taxon>
    </lineage>
</organism>
<dbReference type="Pfam" id="PF00293">
    <property type="entry name" value="NUDIX"/>
    <property type="match status" value="1"/>
</dbReference>
<sequence length="163" mass="17910">MTAPAVSCVFVCHDAAGRILLARRGAGARDEPGTWDTGAGALEHGETFEEAVTREVREEYRATPLTIETVGVRNILRGRPVSHWVAVVFAVQVDPAQAEIGEPHKFDALGWFPPDGLPRPHHSQLPETLALFGAYKHRRTRRQPDAASGLQDVEDPDQNKTDE</sequence>
<reference evidence="4 5" key="1">
    <citation type="journal article" date="2016" name="Front. Microbiol.">
        <title>Comparative Genomics Analysis of Streptomyces Species Reveals Their Adaptation to the Marine Environment and Their Diversity at the Genomic Level.</title>
        <authorList>
            <person name="Tian X."/>
            <person name="Zhang Z."/>
            <person name="Yang T."/>
            <person name="Chen M."/>
            <person name="Li J."/>
            <person name="Chen F."/>
            <person name="Yang J."/>
            <person name="Li W."/>
            <person name="Zhang B."/>
            <person name="Zhang Z."/>
            <person name="Wu J."/>
            <person name="Zhang C."/>
            <person name="Long L."/>
            <person name="Xiao J."/>
        </authorList>
    </citation>
    <scope>NUCLEOTIDE SEQUENCE [LARGE SCALE GENOMIC DNA]</scope>
    <source>
        <strain evidence="4 5">SCSIO 10390</strain>
    </source>
</reference>
<accession>A0A1E7JLJ5</accession>
<comment type="caution">
    <text evidence="4">The sequence shown here is derived from an EMBL/GenBank/DDBJ whole genome shotgun (WGS) entry which is preliminary data.</text>
</comment>
<dbReference type="PANTHER" id="PTHR43736:SF1">
    <property type="entry name" value="DIHYDRONEOPTERIN TRIPHOSPHATE DIPHOSPHATASE"/>
    <property type="match status" value="1"/>
</dbReference>